<dbReference type="RefSeq" id="WP_039495289.1">
    <property type="nucleotide sequence ID" value="NZ_JBEHEE010000005.1"/>
</dbReference>
<evidence type="ECO:0000313" key="2">
    <source>
        <dbReference type="Proteomes" id="UP000237274"/>
    </source>
</evidence>
<gene>
    <name evidence="1" type="ORF">BV926_16700</name>
</gene>
<dbReference type="EMBL" id="MTAO01000012">
    <property type="protein sequence ID" value="POE25423.1"/>
    <property type="molecule type" value="Genomic_DNA"/>
</dbReference>
<evidence type="ECO:0000313" key="1">
    <source>
        <dbReference type="EMBL" id="POE25423.1"/>
    </source>
</evidence>
<dbReference type="KEGG" id="pcv:BCS7_20955"/>
<dbReference type="Proteomes" id="UP000237274">
    <property type="component" value="Unassembled WGS sequence"/>
</dbReference>
<sequence length="144" mass="17004">MLLASEKVDFRISTTDVEVVYTESNGVKIKVDIQQIDDLKNEKYREVEFHFFAVAELKCITLNFFDFNHDSYKIQDAIDDEINHWETTGINPNPHFYQVINSEILREKGSIYDPNNRLKLKHYLILGYDSYIEIIASKYEINDM</sequence>
<accession>A0ABD6VNS2</accession>
<protein>
    <submittedName>
        <fullName evidence="1">Uncharacterized protein</fullName>
    </submittedName>
</protein>
<comment type="caution">
    <text evidence="1">The sequence shown here is derived from an EMBL/GenBank/DDBJ whole genome shotgun (WGS) entry which is preliminary data.</text>
</comment>
<dbReference type="AlphaFoldDB" id="A0ABD6VNS2"/>
<name>A0ABD6VNS2_9GAMM</name>
<proteinExistence type="predicted"/>
<reference evidence="1 2" key="1">
    <citation type="submission" date="2017-01" db="EMBL/GenBank/DDBJ databases">
        <title>Comparative Genomics of 38 Pectobacterium strains comprising three species revealed the characteristics of Pectobacterium carotovorum.</title>
        <authorList>
            <person name="Xie H."/>
            <person name="Ma Y."/>
            <person name="Li X."/>
        </authorList>
    </citation>
    <scope>NUCLEOTIDE SEQUENCE [LARGE SCALE GENOMIC DNA]</scope>
    <source>
        <strain evidence="1 2">Q142</strain>
    </source>
</reference>
<organism evidence="1 2">
    <name type="scientific">Pectobacterium odoriferum</name>
    <dbReference type="NCBI Taxonomy" id="78398"/>
    <lineage>
        <taxon>Bacteria</taxon>
        <taxon>Pseudomonadati</taxon>
        <taxon>Pseudomonadota</taxon>
        <taxon>Gammaproteobacteria</taxon>
        <taxon>Enterobacterales</taxon>
        <taxon>Pectobacteriaceae</taxon>
        <taxon>Pectobacterium</taxon>
    </lineage>
</organism>